<feature type="region of interest" description="Disordered" evidence="2">
    <location>
        <begin position="358"/>
        <end position="383"/>
    </location>
</feature>
<sequence>DLFILNNGWLVGLTDINTSKDNVRERQAAYLVELLSHGASGFRFDAAKHMAPEDMSAVLKKVQAKMGGQLPDDFFVWLEVLTGGESGVLWSGPAWYGSAFENTLRKDLGSQSEVDKVKMWDGLYPKEPANNPISRKRVVIQNDDHDQQHPGSSSRDMGPFGCVLVKNCPASDHRNFEVKLFENPFGVGNNAEDWPIRFILSSYYFTHGSNGLPDGWSHCSLCTVTCTSCKESVPKIPAYVPGECGYAGTGYTKVHRDIKIINAMRKWMGLGPISGADIGLPGLVPNREAQTLLAIIYIRYNYNNDFEISMIKPMGILKKKLMTNDESDEDISETNSKIGVTISLLVSLFEYLMSSEYGSESGNEVDTEDDNEVENDVDDKVSD</sequence>
<evidence type="ECO:0000256" key="1">
    <source>
        <dbReference type="ARBA" id="ARBA00008061"/>
    </source>
</evidence>
<comment type="similarity">
    <text evidence="1">Belongs to the glycosyl hydrolase 13 family.</text>
</comment>
<evidence type="ECO:0000313" key="3">
    <source>
        <dbReference type="EMBL" id="CAF1058165.1"/>
    </source>
</evidence>
<feature type="compositionally biased region" description="Acidic residues" evidence="2">
    <location>
        <begin position="363"/>
        <end position="377"/>
    </location>
</feature>
<dbReference type="OrthoDB" id="550577at2759"/>
<protein>
    <recommendedName>
        <fullName evidence="5">Alpha-amylase</fullName>
    </recommendedName>
</protein>
<evidence type="ECO:0000256" key="2">
    <source>
        <dbReference type="SAM" id="MobiDB-lite"/>
    </source>
</evidence>
<organism evidence="3 4">
    <name type="scientific">Brachionus calyciflorus</name>
    <dbReference type="NCBI Taxonomy" id="104777"/>
    <lineage>
        <taxon>Eukaryota</taxon>
        <taxon>Metazoa</taxon>
        <taxon>Spiralia</taxon>
        <taxon>Gnathifera</taxon>
        <taxon>Rotifera</taxon>
        <taxon>Eurotatoria</taxon>
        <taxon>Monogononta</taxon>
        <taxon>Pseudotrocha</taxon>
        <taxon>Ploima</taxon>
        <taxon>Brachionidae</taxon>
        <taxon>Brachionus</taxon>
    </lineage>
</organism>
<dbReference type="SUPFAM" id="SSF51445">
    <property type="entry name" value="(Trans)glycosidases"/>
    <property type="match status" value="1"/>
</dbReference>
<dbReference type="Proteomes" id="UP000663879">
    <property type="component" value="Unassembled WGS sequence"/>
</dbReference>
<dbReference type="PANTHER" id="PTHR43447">
    <property type="entry name" value="ALPHA-AMYLASE"/>
    <property type="match status" value="1"/>
</dbReference>
<dbReference type="EMBL" id="CAJNOC010005650">
    <property type="protein sequence ID" value="CAF1058165.1"/>
    <property type="molecule type" value="Genomic_DNA"/>
</dbReference>
<feature type="non-terminal residue" evidence="3">
    <location>
        <position position="1"/>
    </location>
</feature>
<dbReference type="InterPro" id="IPR017853">
    <property type="entry name" value="GH"/>
</dbReference>
<dbReference type="Gene3D" id="3.20.20.80">
    <property type="entry name" value="Glycosidases"/>
    <property type="match status" value="1"/>
</dbReference>
<proteinExistence type="inferred from homology"/>
<dbReference type="AlphaFoldDB" id="A0A814KX99"/>
<evidence type="ECO:0000313" key="4">
    <source>
        <dbReference type="Proteomes" id="UP000663879"/>
    </source>
</evidence>
<keyword evidence="4" id="KW-1185">Reference proteome</keyword>
<accession>A0A814KX99</accession>
<evidence type="ECO:0008006" key="5">
    <source>
        <dbReference type="Google" id="ProtNLM"/>
    </source>
</evidence>
<name>A0A814KX99_9BILA</name>
<reference evidence="3" key="1">
    <citation type="submission" date="2021-02" db="EMBL/GenBank/DDBJ databases">
        <authorList>
            <person name="Nowell W R."/>
        </authorList>
    </citation>
    <scope>NUCLEOTIDE SEQUENCE</scope>
    <source>
        <strain evidence="3">Ploen Becks lab</strain>
    </source>
</reference>
<gene>
    <name evidence="3" type="ORF">OXX778_LOCUS19155</name>
</gene>
<comment type="caution">
    <text evidence="3">The sequence shown here is derived from an EMBL/GenBank/DDBJ whole genome shotgun (WGS) entry which is preliminary data.</text>
</comment>